<evidence type="ECO:0000259" key="1">
    <source>
        <dbReference type="PROSITE" id="PS50887"/>
    </source>
</evidence>
<dbReference type="InterPro" id="IPR043128">
    <property type="entry name" value="Rev_trsase/Diguanyl_cyclase"/>
</dbReference>
<dbReference type="SMART" id="SM00267">
    <property type="entry name" value="GGDEF"/>
    <property type="match status" value="1"/>
</dbReference>
<dbReference type="PANTHER" id="PTHR46663">
    <property type="entry name" value="DIGUANYLATE CYCLASE DGCT-RELATED"/>
    <property type="match status" value="1"/>
</dbReference>
<dbReference type="Pfam" id="PF01590">
    <property type="entry name" value="GAF"/>
    <property type="match status" value="1"/>
</dbReference>
<dbReference type="CDD" id="cd01949">
    <property type="entry name" value="GGDEF"/>
    <property type="match status" value="1"/>
</dbReference>
<dbReference type="PANTHER" id="PTHR46663:SF2">
    <property type="entry name" value="GGDEF DOMAIN-CONTAINING PROTEIN"/>
    <property type="match status" value="1"/>
</dbReference>
<keyword evidence="3" id="KW-1185">Reference proteome</keyword>
<sequence length="498" mass="55437">MDRQLEQLAQFVANANSLEGLTRPLLGLLQQITGLESTYLTSIDELAGLQRVDMVHNAGELQLPEGLTVPWHDTLCKRALQSQCFVTENVAEVWGDSEAAKQLGIKTYISVPICSNTGELVGTLCGASTQHHGLHNRPELTQIIKLCADLISHQLNRESANAAAHARADAAEYQLERVQLLATVSELCVAAQSLSLAVMQIASVMQQSGYWPQVLPFEMQQQEFIALSVNGVAWQSLLTNWFSQLAPSQLAHHVMPLPTEFSATLTQDNNGLVVAIYAQQQIVAALLVVDSRDSTFVDNKLLLLSISNALSLLAARLDEHQQLVALNQQFSYFALHDPLTGLPNRRYLLEELQRQIARAERQQQHFCVVFVDLDKFKAINDQYGHETGDDFLKEFARKLNSGLRKGDFVARQGGDEFVMICQLTEHSEVQCQELEQRIRQLCSGDFYLPKHTLLYEGPSIGIVVRHPGDSSDVDTLLSQADAAMYQDKQRRRQGAAPR</sequence>
<dbReference type="InterPro" id="IPR029787">
    <property type="entry name" value="Nucleotide_cyclase"/>
</dbReference>
<reference evidence="3" key="1">
    <citation type="journal article" date="2019" name="Int. J. Syst. Evol. Microbiol.">
        <title>The Global Catalogue of Microorganisms (GCM) 10K type strain sequencing project: providing services to taxonomists for standard genome sequencing and annotation.</title>
        <authorList>
            <consortium name="The Broad Institute Genomics Platform"/>
            <consortium name="The Broad Institute Genome Sequencing Center for Infectious Disease"/>
            <person name="Wu L."/>
            <person name="Ma J."/>
        </authorList>
    </citation>
    <scope>NUCLEOTIDE SEQUENCE [LARGE SCALE GENOMIC DNA]</scope>
    <source>
        <strain evidence="3">CGMCC 1.7003</strain>
    </source>
</reference>
<dbReference type="InterPro" id="IPR000160">
    <property type="entry name" value="GGDEF_dom"/>
</dbReference>
<protein>
    <recommendedName>
        <fullName evidence="1">GGDEF domain-containing protein</fullName>
    </recommendedName>
</protein>
<dbReference type="Pfam" id="PF00990">
    <property type="entry name" value="GGDEF"/>
    <property type="match status" value="1"/>
</dbReference>
<feature type="domain" description="GGDEF" evidence="1">
    <location>
        <begin position="364"/>
        <end position="498"/>
    </location>
</feature>
<dbReference type="RefSeq" id="WP_189429986.1">
    <property type="nucleotide sequence ID" value="NZ_BNAO01000001.1"/>
</dbReference>
<comment type="caution">
    <text evidence="2">The sequence shown here is derived from an EMBL/GenBank/DDBJ whole genome shotgun (WGS) entry which is preliminary data.</text>
</comment>
<organism evidence="2 3">
    <name type="scientific">Alishewanella longhuensis</name>
    <dbReference type="NCBI Taxonomy" id="1091037"/>
    <lineage>
        <taxon>Bacteria</taxon>
        <taxon>Pseudomonadati</taxon>
        <taxon>Pseudomonadota</taxon>
        <taxon>Gammaproteobacteria</taxon>
        <taxon>Alteromonadales</taxon>
        <taxon>Alteromonadaceae</taxon>
        <taxon>Alishewanella</taxon>
    </lineage>
</organism>
<dbReference type="SUPFAM" id="SSF55781">
    <property type="entry name" value="GAF domain-like"/>
    <property type="match status" value="1"/>
</dbReference>
<name>A0ABQ3KYL9_9ALTE</name>
<dbReference type="Gene3D" id="3.30.70.270">
    <property type="match status" value="1"/>
</dbReference>
<dbReference type="InterPro" id="IPR029016">
    <property type="entry name" value="GAF-like_dom_sf"/>
</dbReference>
<dbReference type="SUPFAM" id="SSF55073">
    <property type="entry name" value="Nucleotide cyclase"/>
    <property type="match status" value="1"/>
</dbReference>
<dbReference type="NCBIfam" id="TIGR00254">
    <property type="entry name" value="GGDEF"/>
    <property type="match status" value="1"/>
</dbReference>
<proteinExistence type="predicted"/>
<dbReference type="Proteomes" id="UP000659697">
    <property type="component" value="Unassembled WGS sequence"/>
</dbReference>
<evidence type="ECO:0000313" key="2">
    <source>
        <dbReference type="EMBL" id="GHG61425.1"/>
    </source>
</evidence>
<accession>A0ABQ3KYL9</accession>
<dbReference type="InterPro" id="IPR052163">
    <property type="entry name" value="DGC-Regulatory_Protein"/>
</dbReference>
<dbReference type="EMBL" id="BNAO01000001">
    <property type="protein sequence ID" value="GHG61425.1"/>
    <property type="molecule type" value="Genomic_DNA"/>
</dbReference>
<dbReference type="PROSITE" id="PS50887">
    <property type="entry name" value="GGDEF"/>
    <property type="match status" value="1"/>
</dbReference>
<dbReference type="Gene3D" id="3.30.450.40">
    <property type="match status" value="1"/>
</dbReference>
<dbReference type="InterPro" id="IPR003018">
    <property type="entry name" value="GAF"/>
</dbReference>
<evidence type="ECO:0000313" key="3">
    <source>
        <dbReference type="Proteomes" id="UP000659697"/>
    </source>
</evidence>
<gene>
    <name evidence="2" type="ORF">GCM10010919_05860</name>
</gene>